<dbReference type="InterPro" id="IPR017850">
    <property type="entry name" value="Alkaline_phosphatase_core_sf"/>
</dbReference>
<feature type="transmembrane region" description="Helical" evidence="1">
    <location>
        <begin position="57"/>
        <end position="74"/>
    </location>
</feature>
<feature type="transmembrane region" description="Helical" evidence="1">
    <location>
        <begin position="31"/>
        <end position="50"/>
    </location>
</feature>
<evidence type="ECO:0000313" key="3">
    <source>
        <dbReference type="Proteomes" id="UP001315860"/>
    </source>
</evidence>
<name>A0ABY5KDZ4_9ACTN</name>
<evidence type="ECO:0000313" key="2">
    <source>
        <dbReference type="EMBL" id="UUI68689.1"/>
    </source>
</evidence>
<proteinExistence type="predicted"/>
<dbReference type="RefSeq" id="WP_232418128.1">
    <property type="nucleotide sequence ID" value="NZ_CP101990.1"/>
</dbReference>
<keyword evidence="1" id="KW-0812">Transmembrane</keyword>
<evidence type="ECO:0000256" key="1">
    <source>
        <dbReference type="SAM" id="Phobius"/>
    </source>
</evidence>
<sequence>MSHATERGWASPAPEGTRASWVPGVADVLQAVWTVVVAAVALTLGLAAVGVSVTDELLLVVVVFVAMFVLDAIVSRPLRLLASGGSVLTALVLGLTAQVLVLGAAIDLAAHADLGIGDTLVVLLVAGAVMACGRWLSGATDSHYVVGAATGGGLRQRWARAGVGREDRPRGLLVVQIDGVALPVLRRALAGGQAPNIARWVRSSHTLTGWWATIPCTTPASMAGFLHGSDQVPAYRWWDRRSGRLLVAGNPADARVIEARFPTDSGLLRDGTAISTTFTGGAARSYLTVSRSTRLRDLGSGSTYLSFFIRPFLLPGALVLTVGEVIKEFRQGHRQRVRDVRPRIPRKADYAVLRGLTNVLLRKLDLSLIADEMTRGSPIIFVDFVDYDEIAHHAGPERPESMAAIEGLDGALAALEDVARSVATRYDLVVVSDHGQSLGAPFSQLAGCSFADRVVELMRSGGSEATVLTTTEEGEQRGPIHTLTSAVVGEDRSPPEAIVSGSDDPDVAVTGGGNLGMIWFRRLAVRPTLAEIDAAWPELVPGLLGSPGVGLVMSTDDAGDPLVIGPDGVRGLGDAPITDGEDPLLGYPSRAAADLARLHALSDAGDLVVLSTVDELDRVHAFEEQVGSHGGIGGPQNEALFIHPRDWPLDPDLTEVVPELGDTPVLVGAWNVHRQLMAWRRDHGATPLSGRRTRWSGRTAAG</sequence>
<keyword evidence="1" id="KW-1133">Transmembrane helix</keyword>
<dbReference type="Pfam" id="PF01663">
    <property type="entry name" value="Phosphodiest"/>
    <property type="match status" value="1"/>
</dbReference>
<dbReference type="SUPFAM" id="SSF53649">
    <property type="entry name" value="Alkaline phosphatase-like"/>
    <property type="match status" value="1"/>
</dbReference>
<feature type="transmembrane region" description="Helical" evidence="1">
    <location>
        <begin position="114"/>
        <end position="136"/>
    </location>
</feature>
<dbReference type="Gene3D" id="3.40.720.10">
    <property type="entry name" value="Alkaline Phosphatase, subunit A"/>
    <property type="match status" value="1"/>
</dbReference>
<reference evidence="2 3" key="1">
    <citation type="submission" date="2022-07" db="EMBL/GenBank/DDBJ databases">
        <title>Novel species in genus Aeromicrobium.</title>
        <authorList>
            <person name="Ye L."/>
        </authorList>
    </citation>
    <scope>NUCLEOTIDE SEQUENCE [LARGE SCALE GENOMIC DNA]</scope>
    <source>
        <strain evidence="3">zg-Y50</strain>
    </source>
</reference>
<dbReference type="EMBL" id="CP101990">
    <property type="protein sequence ID" value="UUI68689.1"/>
    <property type="molecule type" value="Genomic_DNA"/>
</dbReference>
<protein>
    <submittedName>
        <fullName evidence="2">Alkaline phosphatase family protein</fullName>
    </submittedName>
</protein>
<feature type="transmembrane region" description="Helical" evidence="1">
    <location>
        <begin position="80"/>
        <end position="102"/>
    </location>
</feature>
<dbReference type="InterPro" id="IPR002591">
    <property type="entry name" value="Phosphodiest/P_Trfase"/>
</dbReference>
<gene>
    <name evidence="2" type="ORF">NP095_00845</name>
</gene>
<keyword evidence="1" id="KW-0472">Membrane</keyword>
<dbReference type="Proteomes" id="UP001315860">
    <property type="component" value="Chromosome"/>
</dbReference>
<keyword evidence="3" id="KW-1185">Reference proteome</keyword>
<organism evidence="2 3">
    <name type="scientific">Aeromicrobium duanguangcaii</name>
    <dbReference type="NCBI Taxonomy" id="2968086"/>
    <lineage>
        <taxon>Bacteria</taxon>
        <taxon>Bacillati</taxon>
        <taxon>Actinomycetota</taxon>
        <taxon>Actinomycetes</taxon>
        <taxon>Propionibacteriales</taxon>
        <taxon>Nocardioidaceae</taxon>
        <taxon>Aeromicrobium</taxon>
    </lineage>
</organism>
<accession>A0ABY5KDZ4</accession>